<dbReference type="AlphaFoldDB" id="A0A2J8QI25"/>
<sequence length="53" mass="5573">ILGGVISAISEAAAQYNPEPPPPRTHYSNIEDTLTSSVQGSPHSHQALHTPTP</sequence>
<organism evidence="1 2">
    <name type="scientific">Pan troglodytes</name>
    <name type="common">Chimpanzee</name>
    <dbReference type="NCBI Taxonomy" id="9598"/>
    <lineage>
        <taxon>Eukaryota</taxon>
        <taxon>Metazoa</taxon>
        <taxon>Chordata</taxon>
        <taxon>Craniata</taxon>
        <taxon>Vertebrata</taxon>
        <taxon>Euteleostomi</taxon>
        <taxon>Mammalia</taxon>
        <taxon>Eutheria</taxon>
        <taxon>Euarchontoglires</taxon>
        <taxon>Primates</taxon>
        <taxon>Haplorrhini</taxon>
        <taxon>Catarrhini</taxon>
        <taxon>Hominidae</taxon>
        <taxon>Pan</taxon>
    </lineage>
</organism>
<comment type="caution">
    <text evidence="1">The sequence shown here is derived from an EMBL/GenBank/DDBJ whole genome shotgun (WGS) entry which is preliminary data.</text>
</comment>
<accession>A0A2J8QI25</accession>
<feature type="non-terminal residue" evidence="1">
    <location>
        <position position="1"/>
    </location>
</feature>
<proteinExistence type="predicted"/>
<reference evidence="1 2" key="1">
    <citation type="submission" date="2017-12" db="EMBL/GenBank/DDBJ databases">
        <title>High-resolution comparative analysis of great ape genomes.</title>
        <authorList>
            <person name="Pollen A."/>
            <person name="Hastie A."/>
            <person name="Hormozdiari F."/>
            <person name="Dougherty M."/>
            <person name="Liu R."/>
            <person name="Chaisson M."/>
            <person name="Hoppe E."/>
            <person name="Hill C."/>
            <person name="Pang A."/>
            <person name="Hillier L."/>
            <person name="Baker C."/>
            <person name="Armstrong J."/>
            <person name="Shendure J."/>
            <person name="Paten B."/>
            <person name="Wilson R."/>
            <person name="Chao H."/>
            <person name="Schneider V."/>
            <person name="Ventura M."/>
            <person name="Kronenberg Z."/>
            <person name="Murali S."/>
            <person name="Gordon D."/>
            <person name="Cantsilieris S."/>
            <person name="Munson K."/>
            <person name="Nelson B."/>
            <person name="Raja A."/>
            <person name="Underwood J."/>
            <person name="Diekhans M."/>
            <person name="Fiddes I."/>
            <person name="Haussler D."/>
            <person name="Eichler E."/>
        </authorList>
    </citation>
    <scope>NUCLEOTIDE SEQUENCE [LARGE SCALE GENOMIC DNA]</scope>
    <source>
        <strain evidence="1">Yerkes chimp pedigree #C0471</strain>
    </source>
</reference>
<evidence type="ECO:0000313" key="2">
    <source>
        <dbReference type="Proteomes" id="UP000236370"/>
    </source>
</evidence>
<dbReference type="EMBL" id="NBAG03000037">
    <property type="protein sequence ID" value="PNI95900.1"/>
    <property type="molecule type" value="Genomic_DNA"/>
</dbReference>
<name>A0A2J8QI25_PANTR</name>
<dbReference type="Proteomes" id="UP000236370">
    <property type="component" value="Unassembled WGS sequence"/>
</dbReference>
<gene>
    <name evidence="1" type="ORF">CK820_G0030267</name>
</gene>
<protein>
    <submittedName>
        <fullName evidence="1">CAPNS1 isoform 14</fullName>
    </submittedName>
</protein>
<evidence type="ECO:0000313" key="1">
    <source>
        <dbReference type="EMBL" id="PNI95900.1"/>
    </source>
</evidence>